<protein>
    <recommendedName>
        <fullName evidence="2">Anillin homology domain-containing protein</fullName>
    </recommendedName>
</protein>
<feature type="domain" description="Anillin homology" evidence="2">
    <location>
        <begin position="58"/>
        <end position="200"/>
    </location>
</feature>
<dbReference type="InterPro" id="IPR051364">
    <property type="entry name" value="Cytokinesis/Rho-signaling"/>
</dbReference>
<dbReference type="Pfam" id="PF08174">
    <property type="entry name" value="Anillin"/>
    <property type="match status" value="1"/>
</dbReference>
<dbReference type="AlphaFoldDB" id="A0AAF3J7H2"/>
<reference evidence="4" key="1">
    <citation type="submission" date="2024-02" db="UniProtKB">
        <authorList>
            <consortium name="WormBaseParasite"/>
        </authorList>
    </citation>
    <scope>IDENTIFICATION</scope>
</reference>
<evidence type="ECO:0000313" key="3">
    <source>
        <dbReference type="Proteomes" id="UP000887575"/>
    </source>
</evidence>
<feature type="compositionally biased region" description="Low complexity" evidence="1">
    <location>
        <begin position="425"/>
        <end position="445"/>
    </location>
</feature>
<feature type="region of interest" description="Disordered" evidence="1">
    <location>
        <begin position="423"/>
        <end position="446"/>
    </location>
</feature>
<accession>A0AAF3J7H2</accession>
<dbReference type="PANTHER" id="PTHR21538:SF24">
    <property type="entry name" value="PH DOMAIN-CONTAINING PROTEIN"/>
    <property type="match status" value="1"/>
</dbReference>
<sequence>MSLSSKSSSSESLDISDILDCEKQRIVHKKREQLFSLKEEDGEMAQGYSGDHLENRSRASIGVSQISIPLAWNGEQHFKQKGESRSYSMFVTLQTKTNVIDSKILSNINRLDTDVTFPDSFVFHNEPEDFFVDLCIYAARTDGGNDASGSLRQRITRSFGKKFGLQVKSQLSEQRRQIPETVGSAHFNLIARCLLVLSDATDLAGPPLYGHLVSRLVCLPNSVSHPLADGILTIRPKHSDSVFQHVRCRLQMGVLRCFVNNDIRKGNEQTLHRIVITPGSRVLPCNLEDSVILIIEPTTETPIYHYVLTGESKEAIKIWTNAIEHQLNDALIWGEFAYVYSRLSVERPREAIDGTISRDRSSRLYDTINISGTLSKSFMGSSGYNSTLPIGLRIALADQNSPMKTAPVRRGKGRANVKEIFKDVTQTQPTSSPASAPVSQSSESARNSRYIINLSVGEETPLKKIAPTQKETKYRSIIQSTPITMARTLISPSHLTPPPSNSPSPSHSHPSPRSLIQHRSPQPRMGCRTPEPVLMREKALRVQRVELRQSWTRGNANQFNASHSTLQVTRL</sequence>
<evidence type="ECO:0000313" key="4">
    <source>
        <dbReference type="WBParaSite" id="MBELARI_LOCUS21007.1"/>
    </source>
</evidence>
<proteinExistence type="predicted"/>
<organism evidence="3 4">
    <name type="scientific">Mesorhabditis belari</name>
    <dbReference type="NCBI Taxonomy" id="2138241"/>
    <lineage>
        <taxon>Eukaryota</taxon>
        <taxon>Metazoa</taxon>
        <taxon>Ecdysozoa</taxon>
        <taxon>Nematoda</taxon>
        <taxon>Chromadorea</taxon>
        <taxon>Rhabditida</taxon>
        <taxon>Rhabditina</taxon>
        <taxon>Rhabditomorpha</taxon>
        <taxon>Rhabditoidea</taxon>
        <taxon>Rhabditidae</taxon>
        <taxon>Mesorhabditinae</taxon>
        <taxon>Mesorhabditis</taxon>
    </lineage>
</organism>
<keyword evidence="3" id="KW-1185">Reference proteome</keyword>
<dbReference type="GO" id="GO:0005826">
    <property type="term" value="C:actomyosin contractile ring"/>
    <property type="evidence" value="ECO:0007669"/>
    <property type="project" value="TreeGrafter"/>
</dbReference>
<evidence type="ECO:0000256" key="1">
    <source>
        <dbReference type="SAM" id="MobiDB-lite"/>
    </source>
</evidence>
<name>A0AAF3J7H2_9BILA</name>
<dbReference type="WBParaSite" id="MBELARI_LOCUS21007.1">
    <property type="protein sequence ID" value="MBELARI_LOCUS21007.1"/>
    <property type="gene ID" value="MBELARI_LOCUS21007"/>
</dbReference>
<feature type="region of interest" description="Disordered" evidence="1">
    <location>
        <begin position="490"/>
        <end position="532"/>
    </location>
</feature>
<dbReference type="GO" id="GO:0000281">
    <property type="term" value="P:mitotic cytokinesis"/>
    <property type="evidence" value="ECO:0007669"/>
    <property type="project" value="TreeGrafter"/>
</dbReference>
<dbReference type="PANTHER" id="PTHR21538">
    <property type="entry name" value="ANILLIN/RHOTEKIN RTKN"/>
    <property type="match status" value="1"/>
</dbReference>
<dbReference type="GO" id="GO:0000915">
    <property type="term" value="P:actomyosin contractile ring assembly"/>
    <property type="evidence" value="ECO:0007669"/>
    <property type="project" value="TreeGrafter"/>
</dbReference>
<dbReference type="GO" id="GO:0031106">
    <property type="term" value="P:septin ring organization"/>
    <property type="evidence" value="ECO:0007669"/>
    <property type="project" value="TreeGrafter"/>
</dbReference>
<feature type="compositionally biased region" description="Low complexity" evidence="1">
    <location>
        <begin position="503"/>
        <end position="512"/>
    </location>
</feature>
<evidence type="ECO:0000259" key="2">
    <source>
        <dbReference type="Pfam" id="PF08174"/>
    </source>
</evidence>
<dbReference type="InterPro" id="IPR012966">
    <property type="entry name" value="AHD"/>
</dbReference>
<dbReference type="Proteomes" id="UP000887575">
    <property type="component" value="Unassembled WGS sequence"/>
</dbReference>